<organism evidence="4 5">
    <name type="scientific">Echria macrotheca</name>
    <dbReference type="NCBI Taxonomy" id="438768"/>
    <lineage>
        <taxon>Eukaryota</taxon>
        <taxon>Fungi</taxon>
        <taxon>Dikarya</taxon>
        <taxon>Ascomycota</taxon>
        <taxon>Pezizomycotina</taxon>
        <taxon>Sordariomycetes</taxon>
        <taxon>Sordariomycetidae</taxon>
        <taxon>Sordariales</taxon>
        <taxon>Schizotheciaceae</taxon>
        <taxon>Echria</taxon>
    </lineage>
</organism>
<feature type="chain" id="PRO_5042554083" description="Prolyl 4-hydroxylase alpha subunit domain-containing protein" evidence="3">
    <location>
        <begin position="26"/>
        <end position="228"/>
    </location>
</feature>
<accession>A0AAJ0FCX8</accession>
<protein>
    <recommendedName>
        <fullName evidence="6">Prolyl 4-hydroxylase alpha subunit domain-containing protein</fullName>
    </recommendedName>
</protein>
<dbReference type="PANTHER" id="PTHR10869:SF246">
    <property type="entry name" value="TRANSMEMBRANE PROLYL 4-HYDROXYLASE"/>
    <property type="match status" value="1"/>
</dbReference>
<evidence type="ECO:0000313" key="5">
    <source>
        <dbReference type="Proteomes" id="UP001239445"/>
    </source>
</evidence>
<evidence type="ECO:0000256" key="2">
    <source>
        <dbReference type="ARBA" id="ARBA00023004"/>
    </source>
</evidence>
<keyword evidence="3" id="KW-0732">Signal</keyword>
<dbReference type="GO" id="GO:0005783">
    <property type="term" value="C:endoplasmic reticulum"/>
    <property type="evidence" value="ECO:0007669"/>
    <property type="project" value="TreeGrafter"/>
</dbReference>
<dbReference type="PANTHER" id="PTHR10869">
    <property type="entry name" value="PROLYL 4-HYDROXYLASE ALPHA SUBUNIT"/>
    <property type="match status" value="1"/>
</dbReference>
<dbReference type="Gene3D" id="2.60.120.620">
    <property type="entry name" value="q2cbj1_9rhob like domain"/>
    <property type="match status" value="2"/>
</dbReference>
<evidence type="ECO:0000313" key="4">
    <source>
        <dbReference type="EMBL" id="KAK1756600.1"/>
    </source>
</evidence>
<dbReference type="GO" id="GO:0046872">
    <property type="term" value="F:metal ion binding"/>
    <property type="evidence" value="ECO:0007669"/>
    <property type="project" value="UniProtKB-KW"/>
</dbReference>
<evidence type="ECO:0000256" key="1">
    <source>
        <dbReference type="ARBA" id="ARBA00022723"/>
    </source>
</evidence>
<dbReference type="GO" id="GO:0004656">
    <property type="term" value="F:procollagen-proline 4-dioxygenase activity"/>
    <property type="evidence" value="ECO:0007669"/>
    <property type="project" value="TreeGrafter"/>
</dbReference>
<dbReference type="InterPro" id="IPR045054">
    <property type="entry name" value="P4HA-like"/>
</dbReference>
<keyword evidence="2" id="KW-0408">Iron</keyword>
<proteinExistence type="predicted"/>
<evidence type="ECO:0008006" key="6">
    <source>
        <dbReference type="Google" id="ProtNLM"/>
    </source>
</evidence>
<keyword evidence="1" id="KW-0479">Metal-binding</keyword>
<feature type="signal peptide" evidence="3">
    <location>
        <begin position="1"/>
        <end position="25"/>
    </location>
</feature>
<dbReference type="AlphaFoldDB" id="A0AAJ0FCX8"/>
<name>A0AAJ0FCX8_9PEZI</name>
<sequence length="228" mass="25034">MAGGSSDTILLLAFGCFLALFVLNGGPTYRERIHVLSKDPFVIYIPSFLTADEAREDSDSEFADSKIRLENGTAVLDTSFRLSKTACLQPDKQAQCILDRARSFQGFGSHSGKMERLQVVKPIRGIAPSLPICTLIAGGGTNFPMLDRPAEEEWCEFLDSRESAPEGVTFKPIITGNAVYWENLLPSGDVHPKSLHTGMPVTSGLKIGLNIWTQKKMNRDKVSSLQNK</sequence>
<dbReference type="Proteomes" id="UP001239445">
    <property type="component" value="Unassembled WGS sequence"/>
</dbReference>
<gene>
    <name evidence="4" type="ORF">QBC47DRAFT_422630</name>
</gene>
<reference evidence="4" key="1">
    <citation type="submission" date="2023-06" db="EMBL/GenBank/DDBJ databases">
        <title>Genome-scale phylogeny and comparative genomics of the fungal order Sordariales.</title>
        <authorList>
            <consortium name="Lawrence Berkeley National Laboratory"/>
            <person name="Hensen N."/>
            <person name="Bonometti L."/>
            <person name="Westerberg I."/>
            <person name="Brannstrom I.O."/>
            <person name="Guillou S."/>
            <person name="Cros-Aarteil S."/>
            <person name="Calhoun S."/>
            <person name="Haridas S."/>
            <person name="Kuo A."/>
            <person name="Mondo S."/>
            <person name="Pangilinan J."/>
            <person name="Riley R."/>
            <person name="Labutti K."/>
            <person name="Andreopoulos B."/>
            <person name="Lipzen A."/>
            <person name="Chen C."/>
            <person name="Yanf M."/>
            <person name="Daum C."/>
            <person name="Ng V."/>
            <person name="Clum A."/>
            <person name="Steindorff A."/>
            <person name="Ohm R."/>
            <person name="Martin F."/>
            <person name="Silar P."/>
            <person name="Natvig D."/>
            <person name="Lalanne C."/>
            <person name="Gautier V."/>
            <person name="Ament-Velasquez S.L."/>
            <person name="Kruys A."/>
            <person name="Hutchinson M.I."/>
            <person name="Powell A.J."/>
            <person name="Barry K."/>
            <person name="Miller A.N."/>
            <person name="Grigoriev I.V."/>
            <person name="Debuchy R."/>
            <person name="Gladieux P."/>
            <person name="Thoren M.H."/>
            <person name="Johannesson H."/>
        </authorList>
    </citation>
    <scope>NUCLEOTIDE SEQUENCE</scope>
    <source>
        <strain evidence="4">PSN4</strain>
    </source>
</reference>
<dbReference type="EMBL" id="MU839832">
    <property type="protein sequence ID" value="KAK1756600.1"/>
    <property type="molecule type" value="Genomic_DNA"/>
</dbReference>
<comment type="caution">
    <text evidence="4">The sequence shown here is derived from an EMBL/GenBank/DDBJ whole genome shotgun (WGS) entry which is preliminary data.</text>
</comment>
<keyword evidence="5" id="KW-1185">Reference proteome</keyword>
<evidence type="ECO:0000256" key="3">
    <source>
        <dbReference type="SAM" id="SignalP"/>
    </source>
</evidence>